<evidence type="ECO:0000256" key="1">
    <source>
        <dbReference type="SAM" id="MobiDB-lite"/>
    </source>
</evidence>
<gene>
    <name evidence="2" type="ORF">GGP61_001487</name>
</gene>
<feature type="compositionally biased region" description="Basic and acidic residues" evidence="1">
    <location>
        <begin position="441"/>
        <end position="452"/>
    </location>
</feature>
<accession>A0A9X2Q728</accession>
<evidence type="ECO:0000313" key="2">
    <source>
        <dbReference type="EMBL" id="MCS3709883.1"/>
    </source>
</evidence>
<dbReference type="EMBL" id="JANUAE010000004">
    <property type="protein sequence ID" value="MCS3709883.1"/>
    <property type="molecule type" value="Genomic_DNA"/>
</dbReference>
<proteinExistence type="predicted"/>
<dbReference type="Gene3D" id="1.10.10.10">
    <property type="entry name" value="Winged helix-like DNA-binding domain superfamily/Winged helix DNA-binding domain"/>
    <property type="match status" value="1"/>
</dbReference>
<name>A0A9X2Q728_9BACT</name>
<dbReference type="RefSeq" id="WP_259125826.1">
    <property type="nucleotide sequence ID" value="NZ_JANTZO010000005.1"/>
</dbReference>
<dbReference type="InterPro" id="IPR036388">
    <property type="entry name" value="WH-like_DNA-bd_sf"/>
</dbReference>
<protein>
    <submittedName>
        <fullName evidence="2">Uncharacterized protein</fullName>
    </submittedName>
</protein>
<reference evidence="2" key="1">
    <citation type="submission" date="2022-08" db="EMBL/GenBank/DDBJ databases">
        <title>Genomic Encyclopedia of Type Strains, Phase V (KMG-V): Genome sequencing to study the core and pangenomes of soil and plant-associated prokaryotes.</title>
        <authorList>
            <person name="Whitman W."/>
        </authorList>
    </citation>
    <scope>NUCLEOTIDE SEQUENCE</scope>
    <source>
        <strain evidence="2">SP3049</strain>
    </source>
</reference>
<sequence>MPLSDEVFRDMPDMSDSALLALLGLVRLSFRFEPEQCTWVCPDRTFSRADIQAQVGLSEQGTRNGLGELGDTGYVSIDSSGRGYEYALKLGVPSSRYTYVPTALLEEAPNGLSGTELRLVLAVLRATWGWTDSSDADNNPPRHKRWARLSVPILSKLTGRSETAVKGAAQDLQGVWIQRCRPTAGAYCYRFRAEALSADDAPTHASCDSQSSASVLLQKKTDAFFSVPIPNDLTPDRPKSVPPHRGKKESIFQRPTQHLARIKNTETSGPQSTGAVPCQQKPSRPPSRSHSSGTIPEAEPDPQRRFSVSGTDQKIPVSGFSERKQQLGQILANVGVWPRRIPTLLGRYSADRIEVNFQLFRKRAWQVQSPGAWLATAIVKGFALPSSSQTSPVSLGDPHQGSEHPNPPNEGHASALPEPGTMVSQERKESLLQSEQATLEDFDRAPADERGRPQFFYKLDPGPSRAAPLLSR</sequence>
<evidence type="ECO:0000313" key="3">
    <source>
        <dbReference type="Proteomes" id="UP001155057"/>
    </source>
</evidence>
<organism evidence="2 3">
    <name type="scientific">Salinibacter ruber</name>
    <dbReference type="NCBI Taxonomy" id="146919"/>
    <lineage>
        <taxon>Bacteria</taxon>
        <taxon>Pseudomonadati</taxon>
        <taxon>Rhodothermota</taxon>
        <taxon>Rhodothermia</taxon>
        <taxon>Rhodothermales</taxon>
        <taxon>Salinibacteraceae</taxon>
        <taxon>Salinibacter</taxon>
    </lineage>
</organism>
<comment type="caution">
    <text evidence="2">The sequence shown here is derived from an EMBL/GenBank/DDBJ whole genome shotgun (WGS) entry which is preliminary data.</text>
</comment>
<feature type="compositionally biased region" description="Polar residues" evidence="1">
    <location>
        <begin position="265"/>
        <end position="274"/>
    </location>
</feature>
<feature type="region of interest" description="Disordered" evidence="1">
    <location>
        <begin position="386"/>
        <end position="472"/>
    </location>
</feature>
<feature type="region of interest" description="Disordered" evidence="1">
    <location>
        <begin position="226"/>
        <end position="315"/>
    </location>
</feature>
<dbReference type="Proteomes" id="UP001155057">
    <property type="component" value="Unassembled WGS sequence"/>
</dbReference>
<dbReference type="AlphaFoldDB" id="A0A9X2Q728"/>